<feature type="signal peptide" evidence="6">
    <location>
        <begin position="1"/>
        <end position="20"/>
    </location>
</feature>
<dbReference type="SUPFAM" id="SSF56925">
    <property type="entry name" value="OMPA-like"/>
    <property type="match status" value="1"/>
</dbReference>
<dbReference type="InterPro" id="IPR051692">
    <property type="entry name" value="OMP-like"/>
</dbReference>
<keyword evidence="3" id="KW-0472">Membrane</keyword>
<protein>
    <submittedName>
        <fullName evidence="8">Porin family protein</fullName>
    </submittedName>
</protein>
<dbReference type="Gene3D" id="2.40.160.20">
    <property type="match status" value="1"/>
</dbReference>
<evidence type="ECO:0000259" key="7">
    <source>
        <dbReference type="Pfam" id="PF13505"/>
    </source>
</evidence>
<evidence type="ECO:0000256" key="5">
    <source>
        <dbReference type="ARBA" id="ARBA00038306"/>
    </source>
</evidence>
<evidence type="ECO:0000313" key="9">
    <source>
        <dbReference type="Proteomes" id="UP000643405"/>
    </source>
</evidence>
<feature type="domain" description="Outer membrane protein beta-barrel" evidence="7">
    <location>
        <begin position="41"/>
        <end position="242"/>
    </location>
</feature>
<feature type="chain" id="PRO_5035218142" evidence="6">
    <location>
        <begin position="21"/>
        <end position="242"/>
    </location>
</feature>
<dbReference type="PANTHER" id="PTHR34001:SF3">
    <property type="entry name" value="BLL7405 PROTEIN"/>
    <property type="match status" value="1"/>
</dbReference>
<evidence type="ECO:0000313" key="8">
    <source>
        <dbReference type="EMBL" id="MBD0413929.1"/>
    </source>
</evidence>
<dbReference type="GO" id="GO:0009279">
    <property type="term" value="C:cell outer membrane"/>
    <property type="evidence" value="ECO:0007669"/>
    <property type="project" value="UniProtKB-SubCell"/>
</dbReference>
<dbReference type="InterPro" id="IPR011250">
    <property type="entry name" value="OMP/PagP_B-barrel"/>
</dbReference>
<evidence type="ECO:0000256" key="1">
    <source>
        <dbReference type="ARBA" id="ARBA00004442"/>
    </source>
</evidence>
<evidence type="ECO:0000256" key="6">
    <source>
        <dbReference type="SAM" id="SignalP"/>
    </source>
</evidence>
<proteinExistence type="inferred from homology"/>
<accession>A0A8J6PF38</accession>
<evidence type="ECO:0000256" key="2">
    <source>
        <dbReference type="ARBA" id="ARBA00022729"/>
    </source>
</evidence>
<keyword evidence="2 6" id="KW-0732">Signal</keyword>
<evidence type="ECO:0000256" key="4">
    <source>
        <dbReference type="ARBA" id="ARBA00023237"/>
    </source>
</evidence>
<dbReference type="AlphaFoldDB" id="A0A8J6PF38"/>
<keyword evidence="9" id="KW-1185">Reference proteome</keyword>
<reference evidence="8" key="1">
    <citation type="submission" date="2020-09" db="EMBL/GenBank/DDBJ databases">
        <title>Genome seq and assembly of Tianweitania sp.</title>
        <authorList>
            <person name="Chhetri G."/>
        </authorList>
    </citation>
    <scope>NUCLEOTIDE SEQUENCE</scope>
    <source>
        <strain evidence="8">Rool2</strain>
    </source>
</reference>
<dbReference type="RefSeq" id="WP_188163322.1">
    <property type="nucleotide sequence ID" value="NZ_JACVVX010000001.1"/>
</dbReference>
<sequence length="242" mass="25508">MKKFLIASSFLVAFAGQAMAADAVVYEPSPAPEVVPAGFVWTGGYVGINGGYGGGNADHPFWADNGSETLTGSLDFTSSGFLGGAQLGYNYQMDRFVVGVEADIQAANVKGEGSLSLNSPALSGNLEVGTELKWFGTIRGRLGYAATDRFLVYGTGGAAYGETKSYALLNGDGVSEKSKKWGWTVGGGAEYAVTDNITFKTEYLYTDLGSDNLFSGSVFGADASIDRDFTFHTVRAGINYKF</sequence>
<organism evidence="8 9">
    <name type="scientific">Oryzicola mucosus</name>
    <dbReference type="NCBI Taxonomy" id="2767425"/>
    <lineage>
        <taxon>Bacteria</taxon>
        <taxon>Pseudomonadati</taxon>
        <taxon>Pseudomonadota</taxon>
        <taxon>Alphaproteobacteria</taxon>
        <taxon>Hyphomicrobiales</taxon>
        <taxon>Phyllobacteriaceae</taxon>
        <taxon>Oryzicola</taxon>
    </lineage>
</organism>
<dbReference type="EMBL" id="JACVVX010000001">
    <property type="protein sequence ID" value="MBD0413929.1"/>
    <property type="molecule type" value="Genomic_DNA"/>
</dbReference>
<comment type="caution">
    <text evidence="8">The sequence shown here is derived from an EMBL/GenBank/DDBJ whole genome shotgun (WGS) entry which is preliminary data.</text>
</comment>
<gene>
    <name evidence="8" type="ORF">ICI42_04605</name>
</gene>
<dbReference type="InterPro" id="IPR027385">
    <property type="entry name" value="Beta-barrel_OMP"/>
</dbReference>
<comment type="similarity">
    <text evidence="5">Belongs to the Omp25/RopB family.</text>
</comment>
<dbReference type="PANTHER" id="PTHR34001">
    <property type="entry name" value="BLL7405 PROTEIN"/>
    <property type="match status" value="1"/>
</dbReference>
<comment type="subcellular location">
    <subcellularLocation>
        <location evidence="1">Cell outer membrane</location>
    </subcellularLocation>
</comment>
<name>A0A8J6PF38_9HYPH</name>
<keyword evidence="4" id="KW-0998">Cell outer membrane</keyword>
<dbReference type="Pfam" id="PF13505">
    <property type="entry name" value="OMP_b-brl"/>
    <property type="match status" value="1"/>
</dbReference>
<evidence type="ECO:0000256" key="3">
    <source>
        <dbReference type="ARBA" id="ARBA00023136"/>
    </source>
</evidence>
<dbReference type="Proteomes" id="UP000643405">
    <property type="component" value="Unassembled WGS sequence"/>
</dbReference>